<evidence type="ECO:0000256" key="8">
    <source>
        <dbReference type="ARBA" id="ARBA00023136"/>
    </source>
</evidence>
<evidence type="ECO:0000313" key="16">
    <source>
        <dbReference type="Proteomes" id="UP000501168"/>
    </source>
</evidence>
<evidence type="ECO:0000256" key="10">
    <source>
        <dbReference type="ARBA" id="ARBA00035657"/>
    </source>
</evidence>
<dbReference type="Proteomes" id="UP000501168">
    <property type="component" value="Chromosome"/>
</dbReference>
<dbReference type="GO" id="GO:0051301">
    <property type="term" value="P:cell division"/>
    <property type="evidence" value="ECO:0007669"/>
    <property type="project" value="UniProtKB-KW"/>
</dbReference>
<keyword evidence="8 14" id="KW-0472">Membrane</keyword>
<feature type="transmembrane region" description="Helical" evidence="14">
    <location>
        <begin position="6"/>
        <end position="27"/>
    </location>
</feature>
<protein>
    <recommendedName>
        <fullName evidence="11">Z-ring associated protein G</fullName>
    </recommendedName>
    <alternativeName>
        <fullName evidence="12">Cell division protein ZapG</fullName>
    </alternativeName>
</protein>
<dbReference type="InterPro" id="IPR009386">
    <property type="entry name" value="ZapG-like"/>
</dbReference>
<keyword evidence="2" id="KW-1003">Cell membrane</keyword>
<feature type="region of interest" description="Disordered" evidence="13">
    <location>
        <begin position="106"/>
        <end position="137"/>
    </location>
</feature>
<evidence type="ECO:0000256" key="11">
    <source>
        <dbReference type="ARBA" id="ARBA00035703"/>
    </source>
</evidence>
<evidence type="ECO:0000256" key="7">
    <source>
        <dbReference type="ARBA" id="ARBA00022989"/>
    </source>
</evidence>
<evidence type="ECO:0000256" key="2">
    <source>
        <dbReference type="ARBA" id="ARBA00022475"/>
    </source>
</evidence>
<keyword evidence="5 14" id="KW-0812">Transmembrane</keyword>
<dbReference type="GO" id="GO:0005886">
    <property type="term" value="C:plasma membrane"/>
    <property type="evidence" value="ECO:0007669"/>
    <property type="project" value="UniProtKB-SubCell"/>
</dbReference>
<dbReference type="RefSeq" id="WP_166914039.1">
    <property type="nucleotide sequence ID" value="NZ_CP050253.1"/>
</dbReference>
<comment type="subcellular location">
    <subcellularLocation>
        <location evidence="1">Cell inner membrane</location>
        <topology evidence="1">Single-pass membrane protein</topology>
    </subcellularLocation>
</comment>
<evidence type="ECO:0000256" key="6">
    <source>
        <dbReference type="ARBA" id="ARBA00022960"/>
    </source>
</evidence>
<dbReference type="KEGG" id="orb:IPMB12_00905"/>
<name>A0A6G9I828_9GAMM</name>
<evidence type="ECO:0000256" key="5">
    <source>
        <dbReference type="ARBA" id="ARBA00022692"/>
    </source>
</evidence>
<dbReference type="PANTHER" id="PTHR39579:SF1">
    <property type="entry name" value="INNER MEMBRANE PROTEIN YHCB"/>
    <property type="match status" value="1"/>
</dbReference>
<dbReference type="PIRSF" id="PIRSF006318">
    <property type="entry name" value="YhcB"/>
    <property type="match status" value="1"/>
</dbReference>
<keyword evidence="3" id="KW-0997">Cell inner membrane</keyword>
<dbReference type="PANTHER" id="PTHR39579">
    <property type="entry name" value="INNER MEMBRANE PROTEIN YHCB"/>
    <property type="match status" value="1"/>
</dbReference>
<proteinExistence type="inferred from homology"/>
<dbReference type="InParanoid" id="A0A6G9I828"/>
<evidence type="ECO:0000256" key="4">
    <source>
        <dbReference type="ARBA" id="ARBA00022618"/>
    </source>
</evidence>
<keyword evidence="6" id="KW-0133">Cell shape</keyword>
<evidence type="ECO:0000256" key="1">
    <source>
        <dbReference type="ARBA" id="ARBA00004377"/>
    </source>
</evidence>
<evidence type="ECO:0000256" key="14">
    <source>
        <dbReference type="SAM" id="Phobius"/>
    </source>
</evidence>
<keyword evidence="9" id="KW-0131">Cell cycle</keyword>
<keyword evidence="4" id="KW-0132">Cell division</keyword>
<keyword evidence="7 14" id="KW-1133">Transmembrane helix</keyword>
<dbReference type="Pfam" id="PF06295">
    <property type="entry name" value="ZapG-like"/>
    <property type="match status" value="1"/>
</dbReference>
<sequence>MTTEMIQYLVIGAVVGLLVGLILSNILNPKLRKYRKIKKELDDTKQELVNQKQVIAKHFSHSAELLDNMARDFRRLYQHMAENSSQLLSDAELKEPTYDGIEIAETHKLEEPALEEAPKDYSGNPSGLLKPDTEHKS</sequence>
<evidence type="ECO:0000256" key="9">
    <source>
        <dbReference type="ARBA" id="ARBA00023306"/>
    </source>
</evidence>
<dbReference type="FunCoup" id="A0A6G9I828">
    <property type="interactions" value="52"/>
</dbReference>
<evidence type="ECO:0000313" key="15">
    <source>
        <dbReference type="EMBL" id="QIQ20363.1"/>
    </source>
</evidence>
<comment type="similarity">
    <text evidence="10">Belongs to the ZapG family.</text>
</comment>
<evidence type="ECO:0000256" key="12">
    <source>
        <dbReference type="ARBA" id="ARBA00035727"/>
    </source>
</evidence>
<organism evidence="15 16">
    <name type="scientific">Zophobihabitans entericus</name>
    <dbReference type="NCBI Taxonomy" id="1635327"/>
    <lineage>
        <taxon>Bacteria</taxon>
        <taxon>Pseudomonadati</taxon>
        <taxon>Pseudomonadota</taxon>
        <taxon>Gammaproteobacteria</taxon>
        <taxon>Orbales</taxon>
        <taxon>Orbaceae</taxon>
        <taxon>Zophobihabitans</taxon>
    </lineage>
</organism>
<reference evidence="15 16" key="1">
    <citation type="submission" date="2020-03" db="EMBL/GenBank/DDBJ databases">
        <title>Complete genome sequence of Orbus sp. IPMB12 (BCRC 80908).</title>
        <authorList>
            <person name="Lo W.-S."/>
            <person name="Chang T.-H."/>
            <person name="Kuo C.-H."/>
        </authorList>
    </citation>
    <scope>NUCLEOTIDE SEQUENCE [LARGE SCALE GENOMIC DNA]</scope>
    <source>
        <strain evidence="15 16">IPMB12</strain>
    </source>
</reference>
<dbReference type="EMBL" id="CP050253">
    <property type="protein sequence ID" value="QIQ20363.1"/>
    <property type="molecule type" value="Genomic_DNA"/>
</dbReference>
<dbReference type="GO" id="GO:0008360">
    <property type="term" value="P:regulation of cell shape"/>
    <property type="evidence" value="ECO:0007669"/>
    <property type="project" value="UniProtKB-KW"/>
</dbReference>
<evidence type="ECO:0000256" key="3">
    <source>
        <dbReference type="ARBA" id="ARBA00022519"/>
    </source>
</evidence>
<keyword evidence="16" id="KW-1185">Reference proteome</keyword>
<gene>
    <name evidence="15" type="ORF">IPMB12_00905</name>
</gene>
<feature type="compositionally biased region" description="Basic and acidic residues" evidence="13">
    <location>
        <begin position="106"/>
        <end position="119"/>
    </location>
</feature>
<dbReference type="AlphaFoldDB" id="A0A6G9I828"/>
<evidence type="ECO:0000256" key="13">
    <source>
        <dbReference type="SAM" id="MobiDB-lite"/>
    </source>
</evidence>
<accession>A0A6G9I828</accession>